<proteinExistence type="inferred from homology"/>
<evidence type="ECO:0000313" key="7">
    <source>
        <dbReference type="EMBL" id="OSY34823.1"/>
    </source>
</evidence>
<dbReference type="STRING" id="2074.BG845_06509"/>
<dbReference type="Proteomes" id="UP000194360">
    <property type="component" value="Unassembled WGS sequence"/>
</dbReference>
<organism evidence="7 8">
    <name type="scientific">Pseudonocardia autotrophica</name>
    <name type="common">Amycolata autotrophica</name>
    <name type="synonym">Nocardia autotrophica</name>
    <dbReference type="NCBI Taxonomy" id="2074"/>
    <lineage>
        <taxon>Bacteria</taxon>
        <taxon>Bacillati</taxon>
        <taxon>Actinomycetota</taxon>
        <taxon>Actinomycetes</taxon>
        <taxon>Pseudonocardiales</taxon>
        <taxon>Pseudonocardiaceae</taxon>
        <taxon>Pseudonocardia</taxon>
    </lineage>
</organism>
<sequence>MKAVRVHGPGDLRIEDVPDPRPAHGQVLVAVEAAGMCATDVHILHGTFPCRYPLTIGHEIAGRIVEVGDGVDPARVGASVTVEPHEYCRECLYCRIGQEHMCTAKEAYGVHVDGGMAEYLAVPSRLAYDLPEGVSAALGSMTEPIACSIHAMDRLGAVSGLPVAVYGCGPAGAVLVALCRRAGLSPIVVLDPRAERRDLALRVGADIALDPTTGEIEDIVRDLTGGYGFSYQIDAVGSPRVIEQAVARAARRGTVLFFGVAAPGDPATVYPQEIYAKELSLLGTAINPYTHHRAAALLPQLPLTELRTATYHLTDAAAALEAQQRGEVDKIFLAPGESLAGAGAGNGATRATV</sequence>
<dbReference type="AlphaFoldDB" id="A0A1Y2MHS8"/>
<dbReference type="InterPro" id="IPR036291">
    <property type="entry name" value="NAD(P)-bd_dom_sf"/>
</dbReference>
<dbReference type="Pfam" id="PF00107">
    <property type="entry name" value="ADH_zinc_N"/>
    <property type="match status" value="1"/>
</dbReference>
<gene>
    <name evidence="7" type="ORF">BG845_06509</name>
</gene>
<accession>A0A1Y2MHS8</accession>
<dbReference type="GO" id="GO:0008270">
    <property type="term" value="F:zinc ion binding"/>
    <property type="evidence" value="ECO:0007669"/>
    <property type="project" value="InterPro"/>
</dbReference>
<dbReference type="InterPro" id="IPR011032">
    <property type="entry name" value="GroES-like_sf"/>
</dbReference>
<dbReference type="Gene3D" id="3.40.50.720">
    <property type="entry name" value="NAD(P)-binding Rossmann-like Domain"/>
    <property type="match status" value="1"/>
</dbReference>
<evidence type="ECO:0000259" key="6">
    <source>
        <dbReference type="SMART" id="SM00829"/>
    </source>
</evidence>
<keyword evidence="8" id="KW-1185">Reference proteome</keyword>
<evidence type="ECO:0000256" key="4">
    <source>
        <dbReference type="ARBA" id="ARBA00023002"/>
    </source>
</evidence>
<dbReference type="SUPFAM" id="SSF51735">
    <property type="entry name" value="NAD(P)-binding Rossmann-fold domains"/>
    <property type="match status" value="1"/>
</dbReference>
<name>A0A1Y2MHS8_PSEAH</name>
<dbReference type="GO" id="GO:0016491">
    <property type="term" value="F:oxidoreductase activity"/>
    <property type="evidence" value="ECO:0007669"/>
    <property type="project" value="UniProtKB-KW"/>
</dbReference>
<keyword evidence="3 5" id="KW-0862">Zinc</keyword>
<comment type="similarity">
    <text evidence="5">Belongs to the zinc-containing alcohol dehydrogenase family.</text>
</comment>
<evidence type="ECO:0000256" key="3">
    <source>
        <dbReference type="ARBA" id="ARBA00022833"/>
    </source>
</evidence>
<dbReference type="Pfam" id="PF08240">
    <property type="entry name" value="ADH_N"/>
    <property type="match status" value="1"/>
</dbReference>
<dbReference type="PANTHER" id="PTHR43401:SF2">
    <property type="entry name" value="L-THREONINE 3-DEHYDROGENASE"/>
    <property type="match status" value="1"/>
</dbReference>
<dbReference type="OrthoDB" id="3987021at2"/>
<dbReference type="SUPFAM" id="SSF50129">
    <property type="entry name" value="GroES-like"/>
    <property type="match status" value="1"/>
</dbReference>
<evidence type="ECO:0000256" key="2">
    <source>
        <dbReference type="ARBA" id="ARBA00022723"/>
    </source>
</evidence>
<dbReference type="PANTHER" id="PTHR43401">
    <property type="entry name" value="L-THREONINE 3-DEHYDROGENASE"/>
    <property type="match status" value="1"/>
</dbReference>
<protein>
    <submittedName>
        <fullName evidence="7">D-arabitol-phosphate dehydrogenase</fullName>
        <ecNumber evidence="7">1.1.1.301</ecNumber>
    </submittedName>
</protein>
<dbReference type="InterPro" id="IPR013154">
    <property type="entry name" value="ADH-like_N"/>
</dbReference>
<dbReference type="EMBL" id="MIGB01000065">
    <property type="protein sequence ID" value="OSY34823.1"/>
    <property type="molecule type" value="Genomic_DNA"/>
</dbReference>
<dbReference type="InterPro" id="IPR002328">
    <property type="entry name" value="ADH_Zn_CS"/>
</dbReference>
<dbReference type="InterPro" id="IPR020843">
    <property type="entry name" value="ER"/>
</dbReference>
<dbReference type="InterPro" id="IPR050129">
    <property type="entry name" value="Zn_alcohol_dh"/>
</dbReference>
<keyword evidence="4 7" id="KW-0560">Oxidoreductase</keyword>
<dbReference type="Gene3D" id="3.90.180.10">
    <property type="entry name" value="Medium-chain alcohol dehydrogenases, catalytic domain"/>
    <property type="match status" value="1"/>
</dbReference>
<evidence type="ECO:0000256" key="1">
    <source>
        <dbReference type="ARBA" id="ARBA00001947"/>
    </source>
</evidence>
<evidence type="ECO:0000256" key="5">
    <source>
        <dbReference type="RuleBase" id="RU361277"/>
    </source>
</evidence>
<reference evidence="7 8" key="1">
    <citation type="submission" date="2016-09" db="EMBL/GenBank/DDBJ databases">
        <title>Pseudonocardia autotrophica DSM535, a candidate organism with high potential of specific P450 cytochromes.</title>
        <authorList>
            <person name="Grumaz C."/>
            <person name="Vainshtein Y."/>
            <person name="Kirstahler P."/>
            <person name="Sohn K."/>
        </authorList>
    </citation>
    <scope>NUCLEOTIDE SEQUENCE [LARGE SCALE GENOMIC DNA]</scope>
    <source>
        <strain evidence="7 8">DSM 535</strain>
    </source>
</reference>
<dbReference type="SMART" id="SM00829">
    <property type="entry name" value="PKS_ER"/>
    <property type="match status" value="1"/>
</dbReference>
<keyword evidence="2 5" id="KW-0479">Metal-binding</keyword>
<feature type="domain" description="Enoyl reductase (ER)" evidence="6">
    <location>
        <begin position="8"/>
        <end position="333"/>
    </location>
</feature>
<dbReference type="EC" id="1.1.1.301" evidence="7"/>
<dbReference type="InterPro" id="IPR013149">
    <property type="entry name" value="ADH-like_C"/>
</dbReference>
<evidence type="ECO:0000313" key="8">
    <source>
        <dbReference type="Proteomes" id="UP000194360"/>
    </source>
</evidence>
<dbReference type="PROSITE" id="PS00059">
    <property type="entry name" value="ADH_ZINC"/>
    <property type="match status" value="1"/>
</dbReference>
<comment type="caution">
    <text evidence="7">The sequence shown here is derived from an EMBL/GenBank/DDBJ whole genome shotgun (WGS) entry which is preliminary data.</text>
</comment>
<comment type="cofactor">
    <cofactor evidence="1 5">
        <name>Zn(2+)</name>
        <dbReference type="ChEBI" id="CHEBI:29105"/>
    </cofactor>
</comment>
<dbReference type="RefSeq" id="WP_158092362.1">
    <property type="nucleotide sequence ID" value="NZ_AP018920.1"/>
</dbReference>